<evidence type="ECO:0000313" key="3">
    <source>
        <dbReference type="Proteomes" id="UP000002630"/>
    </source>
</evidence>
<feature type="region of interest" description="Disordered" evidence="1">
    <location>
        <begin position="1791"/>
        <end position="1906"/>
    </location>
</feature>
<feature type="compositionally biased region" description="Low complexity" evidence="1">
    <location>
        <begin position="1855"/>
        <end position="1864"/>
    </location>
</feature>
<feature type="region of interest" description="Disordered" evidence="1">
    <location>
        <begin position="31"/>
        <end position="128"/>
    </location>
</feature>
<feature type="compositionally biased region" description="Polar residues" evidence="1">
    <location>
        <begin position="382"/>
        <end position="394"/>
    </location>
</feature>
<feature type="compositionally biased region" description="Low complexity" evidence="1">
    <location>
        <begin position="113"/>
        <end position="128"/>
    </location>
</feature>
<feature type="compositionally biased region" description="Polar residues" evidence="1">
    <location>
        <begin position="849"/>
        <end position="858"/>
    </location>
</feature>
<dbReference type="Proteomes" id="UP000002630">
    <property type="component" value="Linkage Group LG15"/>
</dbReference>
<feature type="compositionally biased region" description="Gly residues" evidence="1">
    <location>
        <begin position="869"/>
        <end position="878"/>
    </location>
</feature>
<feature type="compositionally biased region" description="Gly residues" evidence="1">
    <location>
        <begin position="332"/>
        <end position="348"/>
    </location>
</feature>
<feature type="compositionally biased region" description="Gly residues" evidence="1">
    <location>
        <begin position="1816"/>
        <end position="1830"/>
    </location>
</feature>
<feature type="compositionally biased region" description="Gly residues" evidence="1">
    <location>
        <begin position="1129"/>
        <end position="1143"/>
    </location>
</feature>
<feature type="region of interest" description="Disordered" evidence="1">
    <location>
        <begin position="1058"/>
        <end position="1092"/>
    </location>
</feature>
<feature type="region of interest" description="Disordered" evidence="1">
    <location>
        <begin position="188"/>
        <end position="275"/>
    </location>
</feature>
<feature type="region of interest" description="Disordered" evidence="1">
    <location>
        <begin position="315"/>
        <end position="530"/>
    </location>
</feature>
<feature type="region of interest" description="Disordered" evidence="1">
    <location>
        <begin position="1726"/>
        <end position="1745"/>
    </location>
</feature>
<feature type="compositionally biased region" description="Low complexity" evidence="1">
    <location>
        <begin position="962"/>
        <end position="974"/>
    </location>
</feature>
<protein>
    <recommendedName>
        <fullName evidence="4">Heterokaryon incompatibility domain-containing protein</fullName>
    </recommendedName>
</protein>
<feature type="compositionally biased region" description="Basic and acidic residues" evidence="1">
    <location>
        <begin position="796"/>
        <end position="807"/>
    </location>
</feature>
<feature type="compositionally biased region" description="Low complexity" evidence="1">
    <location>
        <begin position="55"/>
        <end position="68"/>
    </location>
</feature>
<feature type="compositionally biased region" description="Low complexity" evidence="1">
    <location>
        <begin position="245"/>
        <end position="264"/>
    </location>
</feature>
<feature type="region of interest" description="Disordered" evidence="1">
    <location>
        <begin position="1660"/>
        <end position="1704"/>
    </location>
</feature>
<feature type="compositionally biased region" description="Polar residues" evidence="1">
    <location>
        <begin position="36"/>
        <end position="54"/>
    </location>
</feature>
<sequence>MTIPKLLLNLREIIQRPDVTALSLLWREGAGPLVDSGTSLDSRGQLDTEQMQPISSPTARAAAAAASAAGGGGSKGSFTSTASSPMKRADDFASPLSPPPPPPPPPPDEDDPAIAAGDATATSTAAGWTSARKGIDSELALLYLLDVSAFHRLVAGTEQGAAATGPSSFGSRRMKSVGALQGLGSFVSRKVSGSRGSGRHQDGGVDSDVGDGGGAGSRRRASSSSGGFGELPAGKMAELRRQREAAGAASNMMGGSFGSGSAHSVPSPADSWDSAGHWDEKKQYQIQLGEEAGDGIPAAIDGKARKILGLPPHRRASVGASASAGSSPAPGAHGGGAGRPGGAAGGAGRPVRAAGGAGMPPPPPPSRSGSLPKRTPVRPVQASPSPLPVQNQQHHFPGDGSAAAGWGPPLQPGTGGAAAAAAGGAGGHDAVLSTPETGTSMSPFAGGGVYGVMSTSSSGSEDGDGGDDGSSGSRRRKRGGGDGDGGGESCGGGDGGGKAFRSSKSSSSGGGSGHLPPRDGTSRAAARAARMEADKLAALRHFVSEAKLETKASRSGGGGAAAVDAAAEAATRGRGRARSGSGGAQLVVWNDTEEEDARAEMARIDPPLLPSGELLPEDSKAWKLLGAGGSGNGKGVGGVGGSVRSFSGSSLPSALVATSRSEEFDVGSLRSKLARRGDNKLSPSPSPPLHPRLTMEGYGRTADGRPLSLSLASFDIGAGTASKVAKQWAACNSVVPTPHGGTTRRADPPLSPGVQTPPPLSPPGISDLGSVVVLGNDSNKALTLTMSGASGGGGDAVEHDGRHEQKNTLRSPVSARGGPRSHWASTTAAEAEAAAAAVSPPSWGARKGFSSSGHSPASTPRAGGSSNTTGGGGGGGSSGSVVIRTPGRLPRRLHQGVNKVKRAVGVGEYNPGSGQVMPAGGSAAGPRTPRGGGGGSSDGGFDTGATASVHAPSPRRGFRRTGSASGADGESSSNCGGGGTGGGNNGRPPARSPRVTVTPSFSSSGEADPPQRQMATLLPPRSGGGSGGGPRQQQSTAASASAAAANAAMVAMKMMDSPMGGGGAPGEGSGGSGSSGGSGDAAGGGAMSLQKKKHKLDRLVKLLGPEFREEIWESMSSKQVAGGAATTGDGDGNDTGGGGGGSLLGTSTQSTPAASSSLSGWTVGGGGTRGAVDVSLDGSVRSGHGTGSGPSGVKAGGSNRRWSMEHGLGGGGGMCNGGGTGGVHYEPGAGLGSGSGGGGGCGGTFGNSGGLAAGGGGSVAKGGKMTKFPYQKRLREGLDAAYQNRGMLFCLQEALLYVRGKDPICPGYSPRWWPSSPATSPQIRAPLVGSWFEGRRVGAASLLPWQMRHNLFGEGALANGGGAGAGSPSRVRADGTRVPPMMVLPLSAVQKRLPDFDEGLTVPVSEIPRNAVVVWVSHYWGGTPARPDDQGNTKAKAIYEGLVNLDRGDVYVWVDVSCLPQSAQQPAGGGGGDAAVPTTPRGKAVAEAVAFSSSGRSQTEVEALEEVGQRARTIRALPLFLLCCDYFLSVDDREPIYTRSPWTRLERAALREVLTLTSGGGATKTTRAGHPRMLRMLRDETASFMDLPKRSTTVVSHMNNLSMLPKLEALPPFGPGSKSAASGIWASDVPAMQRSFQLLDGLSLGQGKENAREAAAAGVAAGRASPPAGKAGHGQTKVPSVGTRYGLDPPSPAASPTGTGASEDLDVDVNRRNVSAAMRTAFKAGSARANSNNYDNKPVFSASSVDHPNKGTVVAPPVTVPRATSANAVDAAAAATLGGVAAARERIIAGGGRKPFAGGSATSESGEFDSDSSSASGGGRGGGGGVGTRSGGRQWRRRRPSSRRGSSRYDDDDSSSLSSRSGSGPVRMKPRKSARPLAADAPSPSPFVAASGATVTGGGNSSEPGVGVALRPAGGIWGFPYSSSSSDVKIGGEISAGSSAGGGGPGAKSLAALAGLAADEKDGDGDEEDTGSGGEDEVGGVIVVEDKRATGLLNDAAVTTVTAAAAAGEVEFDHLPMLVTPTHRERALLGSGEIGARMGAGGNNLHLPAKGAKGRPPPSYSSVVPITAGGGAVTGIVARETAVDHQKFYRRYGGVG</sequence>
<feature type="region of interest" description="Disordered" evidence="1">
    <location>
        <begin position="654"/>
        <end position="701"/>
    </location>
</feature>
<feature type="compositionally biased region" description="Basic residues" evidence="1">
    <location>
        <begin position="1834"/>
        <end position="1846"/>
    </location>
</feature>
<feature type="compositionally biased region" description="Gly residues" evidence="1">
    <location>
        <begin position="482"/>
        <end position="498"/>
    </location>
</feature>
<feature type="compositionally biased region" description="Pro residues" evidence="1">
    <location>
        <begin position="749"/>
        <end position="762"/>
    </location>
</feature>
<name>D7FQV9_ECTSI</name>
<evidence type="ECO:0000256" key="1">
    <source>
        <dbReference type="SAM" id="MobiDB-lite"/>
    </source>
</evidence>
<organism evidence="2 3">
    <name type="scientific">Ectocarpus siliculosus</name>
    <name type="common">Brown alga</name>
    <name type="synonym">Conferva siliculosa</name>
    <dbReference type="NCBI Taxonomy" id="2880"/>
    <lineage>
        <taxon>Eukaryota</taxon>
        <taxon>Sar</taxon>
        <taxon>Stramenopiles</taxon>
        <taxon>Ochrophyta</taxon>
        <taxon>PX clade</taxon>
        <taxon>Phaeophyceae</taxon>
        <taxon>Ectocarpales</taxon>
        <taxon>Ectocarpaceae</taxon>
        <taxon>Ectocarpus</taxon>
    </lineage>
</organism>
<feature type="compositionally biased region" description="Polar residues" evidence="1">
    <location>
        <begin position="995"/>
        <end position="1005"/>
    </location>
</feature>
<dbReference type="EMBL" id="FN648386">
    <property type="protein sequence ID" value="CBJ30669.1"/>
    <property type="molecule type" value="Genomic_DNA"/>
</dbReference>
<dbReference type="EMBL" id="FN649740">
    <property type="protein sequence ID" value="CBJ30669.1"/>
    <property type="molecule type" value="Genomic_DNA"/>
</dbReference>
<feature type="compositionally biased region" description="Low complexity" evidence="1">
    <location>
        <begin position="317"/>
        <end position="331"/>
    </location>
</feature>
<keyword evidence="3" id="KW-1185">Reference proteome</keyword>
<dbReference type="InParanoid" id="D7FQV9"/>
<feature type="compositionally biased region" description="Pro residues" evidence="1">
    <location>
        <begin position="96"/>
        <end position="106"/>
    </location>
</feature>
<feature type="region of interest" description="Disordered" evidence="1">
    <location>
        <begin position="548"/>
        <end position="615"/>
    </location>
</feature>
<feature type="compositionally biased region" description="Low complexity" evidence="1">
    <location>
        <begin position="828"/>
        <end position="837"/>
    </location>
</feature>
<proteinExistence type="predicted"/>
<feature type="compositionally biased region" description="Gly residues" evidence="1">
    <location>
        <begin position="975"/>
        <end position="985"/>
    </location>
</feature>
<feature type="compositionally biased region" description="Gly residues" evidence="1">
    <location>
        <begin position="930"/>
        <end position="942"/>
    </location>
</feature>
<accession>D7FQV9</accession>
<feature type="region of interest" description="Disordered" evidence="1">
    <location>
        <begin position="784"/>
        <end position="1041"/>
    </location>
</feature>
<evidence type="ECO:0008006" key="4">
    <source>
        <dbReference type="Google" id="ProtNLM"/>
    </source>
</evidence>
<evidence type="ECO:0000313" key="2">
    <source>
        <dbReference type="EMBL" id="CBJ30669.1"/>
    </source>
</evidence>
<feature type="compositionally biased region" description="Basic residues" evidence="1">
    <location>
        <begin position="889"/>
        <end position="902"/>
    </location>
</feature>
<feature type="compositionally biased region" description="Low complexity" evidence="1">
    <location>
        <begin position="561"/>
        <end position="572"/>
    </location>
</feature>
<gene>
    <name evidence="2" type="ORF">Esi_0209_0026</name>
</gene>
<feature type="compositionally biased region" description="Low complexity" evidence="1">
    <location>
        <begin position="918"/>
        <end position="929"/>
    </location>
</feature>
<feature type="compositionally biased region" description="Low complexity" evidence="1">
    <location>
        <begin position="1146"/>
        <end position="1161"/>
    </location>
</feature>
<feature type="compositionally biased region" description="Low complexity" evidence="1">
    <location>
        <begin position="1660"/>
        <end position="1669"/>
    </location>
</feature>
<feature type="compositionally biased region" description="Low complexity" evidence="1">
    <location>
        <begin position="451"/>
        <end position="460"/>
    </location>
</feature>
<feature type="region of interest" description="Disordered" evidence="1">
    <location>
        <begin position="1118"/>
        <end position="1205"/>
    </location>
</feature>
<feature type="compositionally biased region" description="Polar residues" evidence="1">
    <location>
        <begin position="1728"/>
        <end position="1745"/>
    </location>
</feature>
<dbReference type="OrthoDB" id="10491563at2759"/>
<feature type="region of interest" description="Disordered" evidence="1">
    <location>
        <begin position="736"/>
        <end position="769"/>
    </location>
</feature>
<reference evidence="2 3" key="1">
    <citation type="journal article" date="2010" name="Nature">
        <title>The Ectocarpus genome and the independent evolution of multicellularity in brown algae.</title>
        <authorList>
            <person name="Cock J.M."/>
            <person name="Sterck L."/>
            <person name="Rouze P."/>
            <person name="Scornet D."/>
            <person name="Allen A.E."/>
            <person name="Amoutzias G."/>
            <person name="Anthouard V."/>
            <person name="Artiguenave F."/>
            <person name="Aury J.M."/>
            <person name="Badger J.H."/>
            <person name="Beszteri B."/>
            <person name="Billiau K."/>
            <person name="Bonnet E."/>
            <person name="Bothwell J.H."/>
            <person name="Bowler C."/>
            <person name="Boyen C."/>
            <person name="Brownlee C."/>
            <person name="Carrano C.J."/>
            <person name="Charrier B."/>
            <person name="Cho G.Y."/>
            <person name="Coelho S.M."/>
            <person name="Collen J."/>
            <person name="Corre E."/>
            <person name="Da Silva C."/>
            <person name="Delage L."/>
            <person name="Delaroque N."/>
            <person name="Dittami S.M."/>
            <person name="Doulbeau S."/>
            <person name="Elias M."/>
            <person name="Farnham G."/>
            <person name="Gachon C.M."/>
            <person name="Gschloessl B."/>
            <person name="Heesch S."/>
            <person name="Jabbari K."/>
            <person name="Jubin C."/>
            <person name="Kawai H."/>
            <person name="Kimura K."/>
            <person name="Kloareg B."/>
            <person name="Kupper F.C."/>
            <person name="Lang D."/>
            <person name="Le Bail A."/>
            <person name="Leblanc C."/>
            <person name="Lerouge P."/>
            <person name="Lohr M."/>
            <person name="Lopez P.J."/>
            <person name="Martens C."/>
            <person name="Maumus F."/>
            <person name="Michel G."/>
            <person name="Miranda-Saavedra D."/>
            <person name="Morales J."/>
            <person name="Moreau H."/>
            <person name="Motomura T."/>
            <person name="Nagasato C."/>
            <person name="Napoli C.A."/>
            <person name="Nelson D.R."/>
            <person name="Nyvall-Collen P."/>
            <person name="Peters A.F."/>
            <person name="Pommier C."/>
            <person name="Potin P."/>
            <person name="Poulain J."/>
            <person name="Quesneville H."/>
            <person name="Read B."/>
            <person name="Rensing S.A."/>
            <person name="Ritter A."/>
            <person name="Rousvoal S."/>
            <person name="Samanta M."/>
            <person name="Samson G."/>
            <person name="Schroeder D.C."/>
            <person name="Segurens B."/>
            <person name="Strittmatter M."/>
            <person name="Tonon T."/>
            <person name="Tregear J.W."/>
            <person name="Valentin K."/>
            <person name="von Dassow P."/>
            <person name="Yamagishi T."/>
            <person name="Van de Peer Y."/>
            <person name="Wincker P."/>
        </authorList>
    </citation>
    <scope>NUCLEOTIDE SEQUENCE [LARGE SCALE GENOMIC DNA]</scope>
    <source>
        <strain evidence="3">Ec32 / CCAP1310/4</strain>
    </source>
</reference>
<feature type="compositionally biased region" description="Gly residues" evidence="1">
    <location>
        <begin position="1059"/>
        <end position="1086"/>
    </location>
</feature>
<feature type="compositionally biased region" description="Low complexity" evidence="1">
    <location>
        <begin position="1031"/>
        <end position="1041"/>
    </location>
</feature>